<reference evidence="2 3" key="1">
    <citation type="submission" date="2019-03" db="EMBL/GenBank/DDBJ databases">
        <title>Single cell metagenomics reveals metabolic interactions within the superorganism composed of flagellate Streblomastix strix and complex community of Bacteroidetes bacteria on its surface.</title>
        <authorList>
            <person name="Treitli S.C."/>
            <person name="Kolisko M."/>
            <person name="Husnik F."/>
            <person name="Keeling P."/>
            <person name="Hampl V."/>
        </authorList>
    </citation>
    <scope>NUCLEOTIDE SEQUENCE [LARGE SCALE GENOMIC DNA]</scope>
    <source>
        <strain evidence="2">ST1C</strain>
    </source>
</reference>
<dbReference type="Proteomes" id="UP000324800">
    <property type="component" value="Unassembled WGS sequence"/>
</dbReference>
<protein>
    <recommendedName>
        <fullName evidence="4">Right handed beta helix domain-containing protein</fullName>
    </recommendedName>
</protein>
<keyword evidence="1" id="KW-0732">Signal</keyword>
<feature type="signal peptide" evidence="1">
    <location>
        <begin position="1"/>
        <end position="31"/>
    </location>
</feature>
<name>A0A5J4TQR6_9EUKA</name>
<dbReference type="EMBL" id="SNRW01027975">
    <property type="protein sequence ID" value="KAA6359705.1"/>
    <property type="molecule type" value="Genomic_DNA"/>
</dbReference>
<evidence type="ECO:0000313" key="2">
    <source>
        <dbReference type="EMBL" id="KAA6359705.1"/>
    </source>
</evidence>
<accession>A0A5J4TQR6</accession>
<dbReference type="AlphaFoldDB" id="A0A5J4TQR6"/>
<gene>
    <name evidence="2" type="ORF">EZS28_044768</name>
</gene>
<evidence type="ECO:0000313" key="3">
    <source>
        <dbReference type="Proteomes" id="UP000324800"/>
    </source>
</evidence>
<proteinExistence type="predicted"/>
<comment type="caution">
    <text evidence="2">The sequence shown here is derived from an EMBL/GenBank/DDBJ whole genome shotgun (WGS) entry which is preliminary data.</text>
</comment>
<feature type="non-terminal residue" evidence="2">
    <location>
        <position position="436"/>
    </location>
</feature>
<sequence length="436" mass="47141">MKQNNKRYKNQYLLPTLLLFLTFNQIFDLSAQNIQYITVNNYQQPQLVIQLTSVAGTPYDECVITDCTFTECVSDQSGGGLYTRVNNNKKITVNGTNTFRSCSAFTGGGWYAIIFDRGKMLMQGYVTVTDCFSTQNGGDGGGGMSIVVTGAESLLTIEAEILFTNCRSSSQGGGMELYGNVASLIEITGKLTFNNCSCANGRGGGLDALRSPIFVIGFIQLLGEITCFNCSASTTGGTYNGCGGGVNFEFPADDTVYINKITCTDCKANEGGGLYFTCDNWNYLEIRTTYIFPQSMCFSGCEALTGSGGGICIEVHHTDVEFNPIDLESQILFDHCNAKLSGGGIYLQQGEAQYTNYNKMKFSECKATNGGGLFTLITGQGILTLSYCEFYQCQSNGGNGGGVYFEVNFAPVIQIKIQDTTIHDCEAITNSSSTYP</sequence>
<organism evidence="2 3">
    <name type="scientific">Streblomastix strix</name>
    <dbReference type="NCBI Taxonomy" id="222440"/>
    <lineage>
        <taxon>Eukaryota</taxon>
        <taxon>Metamonada</taxon>
        <taxon>Preaxostyla</taxon>
        <taxon>Oxymonadida</taxon>
        <taxon>Streblomastigidae</taxon>
        <taxon>Streblomastix</taxon>
    </lineage>
</organism>
<feature type="chain" id="PRO_5023937591" description="Right handed beta helix domain-containing protein" evidence="1">
    <location>
        <begin position="32"/>
        <end position="436"/>
    </location>
</feature>
<evidence type="ECO:0000256" key="1">
    <source>
        <dbReference type="SAM" id="SignalP"/>
    </source>
</evidence>
<evidence type="ECO:0008006" key="4">
    <source>
        <dbReference type="Google" id="ProtNLM"/>
    </source>
</evidence>